<reference evidence="2 3" key="1">
    <citation type="submission" date="2018-03" db="EMBL/GenBank/DDBJ databases">
        <title>Genomic Encyclopedia of Archaeal and Bacterial Type Strains, Phase II (KMG-II): from individual species to whole genera.</title>
        <authorList>
            <person name="Goeker M."/>
        </authorList>
    </citation>
    <scope>NUCLEOTIDE SEQUENCE [LARGE SCALE GENOMIC DNA]</scope>
    <source>
        <strain evidence="2 3">DSM 100346</strain>
    </source>
</reference>
<dbReference type="Gene3D" id="2.60.120.10">
    <property type="entry name" value="Jelly Rolls"/>
    <property type="match status" value="1"/>
</dbReference>
<evidence type="ECO:0000259" key="1">
    <source>
        <dbReference type="PROSITE" id="PS50042"/>
    </source>
</evidence>
<organism evidence="2 3">
    <name type="scientific">Dyadobacter jejuensis</name>
    <dbReference type="NCBI Taxonomy" id="1082580"/>
    <lineage>
        <taxon>Bacteria</taxon>
        <taxon>Pseudomonadati</taxon>
        <taxon>Bacteroidota</taxon>
        <taxon>Cytophagia</taxon>
        <taxon>Cytophagales</taxon>
        <taxon>Spirosomataceae</taxon>
        <taxon>Dyadobacter</taxon>
    </lineage>
</organism>
<sequence>MVSNRTRPFAMNEIREFIEKITPMSEADWAFFSSKLQRVALKKNSILLQAGEVEHYLSFITQGIVRFYIEGEENDLTFGFLFEKEFVTGYDSFLTQRPSDYQIETLTDSDLWRITRADLEEVYQKTEHGNLIGRKMAEKMFLVKSKREMALLSKSAEERYLDLFSERPQLLKQIPLNYIASYIGVTPQALSRIRSRIT</sequence>
<dbReference type="AlphaFoldDB" id="A0A316AR72"/>
<dbReference type="SUPFAM" id="SSF51206">
    <property type="entry name" value="cAMP-binding domain-like"/>
    <property type="match status" value="1"/>
</dbReference>
<dbReference type="Proteomes" id="UP000245880">
    <property type="component" value="Unassembled WGS sequence"/>
</dbReference>
<dbReference type="InterPro" id="IPR014710">
    <property type="entry name" value="RmlC-like_jellyroll"/>
</dbReference>
<gene>
    <name evidence="2" type="ORF">CLV98_102142</name>
</gene>
<dbReference type="InterPro" id="IPR000595">
    <property type="entry name" value="cNMP-bd_dom"/>
</dbReference>
<dbReference type="EMBL" id="QGDT01000002">
    <property type="protein sequence ID" value="PWJ59310.1"/>
    <property type="molecule type" value="Genomic_DNA"/>
</dbReference>
<proteinExistence type="predicted"/>
<keyword evidence="3" id="KW-1185">Reference proteome</keyword>
<dbReference type="InterPro" id="IPR018490">
    <property type="entry name" value="cNMP-bd_dom_sf"/>
</dbReference>
<name>A0A316AR72_9BACT</name>
<dbReference type="CDD" id="cd00038">
    <property type="entry name" value="CAP_ED"/>
    <property type="match status" value="1"/>
</dbReference>
<evidence type="ECO:0000313" key="3">
    <source>
        <dbReference type="Proteomes" id="UP000245880"/>
    </source>
</evidence>
<evidence type="ECO:0000313" key="2">
    <source>
        <dbReference type="EMBL" id="PWJ59310.1"/>
    </source>
</evidence>
<dbReference type="PROSITE" id="PS50042">
    <property type="entry name" value="CNMP_BINDING_3"/>
    <property type="match status" value="1"/>
</dbReference>
<protein>
    <submittedName>
        <fullName evidence="2">CRP-like cAMP-binding protein</fullName>
    </submittedName>
</protein>
<feature type="domain" description="Cyclic nucleotide-binding" evidence="1">
    <location>
        <begin position="36"/>
        <end position="126"/>
    </location>
</feature>
<comment type="caution">
    <text evidence="2">The sequence shown here is derived from an EMBL/GenBank/DDBJ whole genome shotgun (WGS) entry which is preliminary data.</text>
</comment>
<accession>A0A316AR72</accession>
<dbReference type="Pfam" id="PF00027">
    <property type="entry name" value="cNMP_binding"/>
    <property type="match status" value="1"/>
</dbReference>